<gene>
    <name evidence="2" type="ORF">Mgra_00004627</name>
</gene>
<sequence length="197" mass="23583">NSLDCYICAHEGLGENEECRDSVPYSCNGYARRWSEDERMFCRTTRHQGFNGTFTIIKECIAETAHYSTFEQKLHPLEEDCDVQKVNDIEVVFCICNTPLCNNPSITEQFEVFEENNPHLFERPNIVPNIDEPSDQTKEAIEQEEEERKEKERKEKEEEELINNNQKQKTEEIQKNKIPKRRRRRRRRRTKTIKRNK</sequence>
<evidence type="ECO:0000256" key="1">
    <source>
        <dbReference type="SAM" id="MobiDB-lite"/>
    </source>
</evidence>
<feature type="compositionally biased region" description="Basic residues" evidence="1">
    <location>
        <begin position="177"/>
        <end position="197"/>
    </location>
</feature>
<proteinExistence type="predicted"/>
<protein>
    <submittedName>
        <fullName evidence="2">Uncharacterized protein</fullName>
    </submittedName>
</protein>
<comment type="caution">
    <text evidence="2">The sequence shown here is derived from an EMBL/GenBank/DDBJ whole genome shotgun (WGS) entry which is preliminary data.</text>
</comment>
<reference evidence="2" key="1">
    <citation type="journal article" date="2020" name="Ecol. Evol.">
        <title>Genome structure and content of the rice root-knot nematode (Meloidogyne graminicola).</title>
        <authorList>
            <person name="Phan N.T."/>
            <person name="Danchin E.G.J."/>
            <person name="Klopp C."/>
            <person name="Perfus-Barbeoch L."/>
            <person name="Kozlowski D.K."/>
            <person name="Koutsovoulos G.D."/>
            <person name="Lopez-Roques C."/>
            <person name="Bouchez O."/>
            <person name="Zahm M."/>
            <person name="Besnard G."/>
            <person name="Bellafiore S."/>
        </authorList>
    </citation>
    <scope>NUCLEOTIDE SEQUENCE</scope>
    <source>
        <strain evidence="2">VN-18</strain>
    </source>
</reference>
<feature type="non-terminal residue" evidence="2">
    <location>
        <position position="1"/>
    </location>
</feature>
<dbReference type="EMBL" id="JABEBT010000036">
    <property type="protein sequence ID" value="KAF7635907.1"/>
    <property type="molecule type" value="Genomic_DNA"/>
</dbReference>
<accession>A0A8S9ZS90</accession>
<organism evidence="2 3">
    <name type="scientific">Meloidogyne graminicola</name>
    <dbReference type="NCBI Taxonomy" id="189291"/>
    <lineage>
        <taxon>Eukaryota</taxon>
        <taxon>Metazoa</taxon>
        <taxon>Ecdysozoa</taxon>
        <taxon>Nematoda</taxon>
        <taxon>Chromadorea</taxon>
        <taxon>Rhabditida</taxon>
        <taxon>Tylenchina</taxon>
        <taxon>Tylenchomorpha</taxon>
        <taxon>Tylenchoidea</taxon>
        <taxon>Meloidogynidae</taxon>
        <taxon>Meloidogyninae</taxon>
        <taxon>Meloidogyne</taxon>
    </lineage>
</organism>
<feature type="non-terminal residue" evidence="2">
    <location>
        <position position="197"/>
    </location>
</feature>
<feature type="compositionally biased region" description="Basic and acidic residues" evidence="1">
    <location>
        <begin position="135"/>
        <end position="156"/>
    </location>
</feature>
<feature type="region of interest" description="Disordered" evidence="1">
    <location>
        <begin position="123"/>
        <end position="197"/>
    </location>
</feature>
<evidence type="ECO:0000313" key="3">
    <source>
        <dbReference type="Proteomes" id="UP000605970"/>
    </source>
</evidence>
<name>A0A8S9ZS90_9BILA</name>
<keyword evidence="3" id="KW-1185">Reference proteome</keyword>
<evidence type="ECO:0000313" key="2">
    <source>
        <dbReference type="EMBL" id="KAF7635907.1"/>
    </source>
</evidence>
<dbReference type="OrthoDB" id="5850827at2759"/>
<dbReference type="AlphaFoldDB" id="A0A8S9ZS90"/>
<dbReference type="Proteomes" id="UP000605970">
    <property type="component" value="Unassembled WGS sequence"/>
</dbReference>